<evidence type="ECO:0000256" key="1">
    <source>
        <dbReference type="SAM" id="Phobius"/>
    </source>
</evidence>
<sequence length="228" mass="25370">MTLIGIQLLGLVISVLLVAVTFSNPVQVEERLRQFAIEEVERAAQEVWSNRTVGQGEGSKSEKLMALSDRLGMDAQVLDTQRKEVVPAILALAKSESCKENCEFWVLASQLTNLAMVERAAQIRVGQSTLGDLLVERYEMSVQGLLTDLRRFGLVNVVVLSLMLGLVVFRNHLNWRFTAFSVALTGYTAWAAYGYVYNQNWALGRVDIHCRPPVSVQNCSVPGKRAQE</sequence>
<proteinExistence type="predicted"/>
<feature type="transmembrane region" description="Helical" evidence="1">
    <location>
        <begin position="6"/>
        <end position="26"/>
    </location>
</feature>
<keyword evidence="1" id="KW-0472">Membrane</keyword>
<organism evidence="2 3">
    <name type="scientific">Sulfitobacter porphyrae</name>
    <dbReference type="NCBI Taxonomy" id="1246864"/>
    <lineage>
        <taxon>Bacteria</taxon>
        <taxon>Pseudomonadati</taxon>
        <taxon>Pseudomonadota</taxon>
        <taxon>Alphaproteobacteria</taxon>
        <taxon>Rhodobacterales</taxon>
        <taxon>Roseobacteraceae</taxon>
        <taxon>Sulfitobacter</taxon>
    </lineage>
</organism>
<comment type="caution">
    <text evidence="2">The sequence shown here is derived from an EMBL/GenBank/DDBJ whole genome shotgun (WGS) entry which is preliminary data.</text>
</comment>
<feature type="transmembrane region" description="Helical" evidence="1">
    <location>
        <begin position="175"/>
        <end position="196"/>
    </location>
</feature>
<name>A0ABW2B3C1_9RHOB</name>
<evidence type="ECO:0000313" key="2">
    <source>
        <dbReference type="EMBL" id="MFC6760038.1"/>
    </source>
</evidence>
<dbReference type="Proteomes" id="UP001596353">
    <property type="component" value="Unassembled WGS sequence"/>
</dbReference>
<keyword evidence="3" id="KW-1185">Reference proteome</keyword>
<keyword evidence="1" id="KW-0812">Transmembrane</keyword>
<feature type="transmembrane region" description="Helical" evidence="1">
    <location>
        <begin position="152"/>
        <end position="169"/>
    </location>
</feature>
<keyword evidence="1" id="KW-1133">Transmembrane helix</keyword>
<reference evidence="3" key="1">
    <citation type="journal article" date="2019" name="Int. J. Syst. Evol. Microbiol.">
        <title>The Global Catalogue of Microorganisms (GCM) 10K type strain sequencing project: providing services to taxonomists for standard genome sequencing and annotation.</title>
        <authorList>
            <consortium name="The Broad Institute Genomics Platform"/>
            <consortium name="The Broad Institute Genome Sequencing Center for Infectious Disease"/>
            <person name="Wu L."/>
            <person name="Ma J."/>
        </authorList>
    </citation>
    <scope>NUCLEOTIDE SEQUENCE [LARGE SCALE GENOMIC DNA]</scope>
    <source>
        <strain evidence="3">CCUG 66188</strain>
    </source>
</reference>
<dbReference type="EMBL" id="JBHSWG010000001">
    <property type="protein sequence ID" value="MFC6760038.1"/>
    <property type="molecule type" value="Genomic_DNA"/>
</dbReference>
<evidence type="ECO:0000313" key="3">
    <source>
        <dbReference type="Proteomes" id="UP001596353"/>
    </source>
</evidence>
<protein>
    <recommendedName>
        <fullName evidence="4">DUF4239 domain-containing protein</fullName>
    </recommendedName>
</protein>
<gene>
    <name evidence="2" type="ORF">ACFQFQ_11910</name>
</gene>
<evidence type="ECO:0008006" key="4">
    <source>
        <dbReference type="Google" id="ProtNLM"/>
    </source>
</evidence>
<accession>A0ABW2B3C1</accession>